<comment type="similarity">
    <text evidence="1 4">Belongs to the aldehyde dehydrogenase family.</text>
</comment>
<dbReference type="AlphaFoldDB" id="A0A0B5EEQ7"/>
<keyword evidence="3" id="KW-0520">NAD</keyword>
<gene>
    <name evidence="8" type="ORF">SLNWT_0047</name>
</gene>
<evidence type="ECO:0000259" key="7">
    <source>
        <dbReference type="Pfam" id="PF00171"/>
    </source>
</evidence>
<feature type="compositionally biased region" description="Low complexity" evidence="6">
    <location>
        <begin position="17"/>
        <end position="34"/>
    </location>
</feature>
<dbReference type="PIRSF" id="PIRSF036492">
    <property type="entry name" value="ALDH"/>
    <property type="match status" value="1"/>
</dbReference>
<evidence type="ECO:0000256" key="2">
    <source>
        <dbReference type="ARBA" id="ARBA00023002"/>
    </source>
</evidence>
<evidence type="ECO:0000256" key="6">
    <source>
        <dbReference type="SAM" id="MobiDB-lite"/>
    </source>
</evidence>
<dbReference type="Gene3D" id="3.40.605.10">
    <property type="entry name" value="Aldehyde Dehydrogenase, Chain A, domain 1"/>
    <property type="match status" value="1"/>
</dbReference>
<evidence type="ECO:0000256" key="1">
    <source>
        <dbReference type="ARBA" id="ARBA00009986"/>
    </source>
</evidence>
<evidence type="ECO:0000256" key="5">
    <source>
        <dbReference type="PIRSR" id="PIRSR036492-1"/>
    </source>
</evidence>
<dbReference type="GO" id="GO:0006081">
    <property type="term" value="P:aldehyde metabolic process"/>
    <property type="evidence" value="ECO:0007669"/>
    <property type="project" value="InterPro"/>
</dbReference>
<feature type="compositionally biased region" description="Pro residues" evidence="6">
    <location>
        <begin position="1"/>
        <end position="16"/>
    </location>
</feature>
<dbReference type="PANTHER" id="PTHR43570:SF16">
    <property type="entry name" value="ALDEHYDE DEHYDROGENASE TYPE III, ISOFORM Q"/>
    <property type="match status" value="1"/>
</dbReference>
<evidence type="ECO:0000313" key="9">
    <source>
        <dbReference type="Proteomes" id="UP000031523"/>
    </source>
</evidence>
<dbReference type="InterPro" id="IPR012394">
    <property type="entry name" value="Aldehyde_DH_NAD(P)"/>
</dbReference>
<dbReference type="GO" id="GO:0005737">
    <property type="term" value="C:cytoplasm"/>
    <property type="evidence" value="ECO:0007669"/>
    <property type="project" value="TreeGrafter"/>
</dbReference>
<dbReference type="Gene3D" id="3.40.309.10">
    <property type="entry name" value="Aldehyde Dehydrogenase, Chain A, domain 2"/>
    <property type="match status" value="1"/>
</dbReference>
<feature type="region of interest" description="Disordered" evidence="6">
    <location>
        <begin position="1"/>
        <end position="47"/>
    </location>
</feature>
<evidence type="ECO:0000256" key="4">
    <source>
        <dbReference type="PIRNR" id="PIRNR036492"/>
    </source>
</evidence>
<dbReference type="InterPro" id="IPR016161">
    <property type="entry name" value="Ald_DH/histidinol_DH"/>
</dbReference>
<protein>
    <recommendedName>
        <fullName evidence="4">Aldehyde dehydrogenase</fullName>
    </recommendedName>
</protein>
<evidence type="ECO:0000256" key="3">
    <source>
        <dbReference type="ARBA" id="ARBA00023027"/>
    </source>
</evidence>
<dbReference type="Proteomes" id="UP000031523">
    <property type="component" value="Chromosome"/>
</dbReference>
<dbReference type="KEGG" id="sals:SLNWT_0047"/>
<dbReference type="InterPro" id="IPR016163">
    <property type="entry name" value="Ald_DH_C"/>
</dbReference>
<keyword evidence="9" id="KW-1185">Reference proteome</keyword>
<dbReference type="GO" id="GO:0004029">
    <property type="term" value="F:aldehyde dehydrogenase (NAD+) activity"/>
    <property type="evidence" value="ECO:0007669"/>
    <property type="project" value="TreeGrafter"/>
</dbReference>
<dbReference type="SUPFAM" id="SSF53720">
    <property type="entry name" value="ALDH-like"/>
    <property type="match status" value="1"/>
</dbReference>
<dbReference type="FunFam" id="3.40.605.10:FF:000004">
    <property type="entry name" value="Aldehyde dehydrogenase"/>
    <property type="match status" value="1"/>
</dbReference>
<name>A0A0B5EEQ7_STRA4</name>
<dbReference type="EMBL" id="CP010519">
    <property type="protein sequence ID" value="AJE80423.1"/>
    <property type="molecule type" value="Genomic_DNA"/>
</dbReference>
<dbReference type="FunFam" id="3.40.309.10:FF:000003">
    <property type="entry name" value="Aldehyde dehydrogenase"/>
    <property type="match status" value="1"/>
</dbReference>
<dbReference type="InterPro" id="IPR015590">
    <property type="entry name" value="Aldehyde_DH_dom"/>
</dbReference>
<dbReference type="InterPro" id="IPR016162">
    <property type="entry name" value="Ald_DH_N"/>
</dbReference>
<dbReference type="Pfam" id="PF00171">
    <property type="entry name" value="Aldedh"/>
    <property type="match status" value="1"/>
</dbReference>
<dbReference type="CDD" id="cd07087">
    <property type="entry name" value="ALDH_F3-13-14_CALDH-like"/>
    <property type="match status" value="1"/>
</dbReference>
<feature type="active site" evidence="5">
    <location>
        <position position="251"/>
    </location>
</feature>
<dbReference type="PANTHER" id="PTHR43570">
    <property type="entry name" value="ALDEHYDE DEHYDROGENASE"/>
    <property type="match status" value="1"/>
</dbReference>
<organism evidence="8 9">
    <name type="scientific">Streptomyces albus (strain ATCC 21838 / DSM 41398 / FERM P-419 / JCM 4703 / NBRC 107858)</name>
    <dbReference type="NCBI Taxonomy" id="1081613"/>
    <lineage>
        <taxon>Bacteria</taxon>
        <taxon>Bacillati</taxon>
        <taxon>Actinomycetota</taxon>
        <taxon>Actinomycetes</taxon>
        <taxon>Kitasatosporales</taxon>
        <taxon>Streptomycetaceae</taxon>
        <taxon>Streptomyces</taxon>
    </lineage>
</organism>
<feature type="domain" description="Aldehyde dehydrogenase" evidence="7">
    <location>
        <begin position="44"/>
        <end position="469"/>
    </location>
</feature>
<keyword evidence="2 4" id="KW-0560">Oxidoreductase</keyword>
<accession>A0A0B5EEQ7</accession>
<proteinExistence type="inferred from homology"/>
<feature type="active site" evidence="5">
    <location>
        <position position="285"/>
    </location>
</feature>
<reference evidence="8 9" key="1">
    <citation type="submission" date="2015-01" db="EMBL/GenBank/DDBJ databases">
        <title>Enhanced salinomycin production by adjusting the supply of polyketide extender units in Streptomyce albus DSM 41398.</title>
        <authorList>
            <person name="Lu C."/>
        </authorList>
    </citation>
    <scope>NUCLEOTIDE SEQUENCE [LARGE SCALE GENOMIC DNA]</scope>
    <source>
        <strain evidence="9">ATCC 21838 / DSM 41398 / FERM P-419 / JCM 4703 / NBRC 107858</strain>
    </source>
</reference>
<evidence type="ECO:0000313" key="8">
    <source>
        <dbReference type="EMBL" id="AJE80423.1"/>
    </source>
</evidence>
<sequence>MTTPNPPTRHGPPAAGPPAARAPQSAASASAAGAEGRRPGPGPDVEGTVAALRRTFASGRTRDLSWRIAQLRGLESLLTEHESELAEALDADLGRPAHYSWFGDLASTRVEAVYARKHLRRWARTRRTALPLAQLPGTGSYRYEPRGVVLVIGPWNYPLYLTLGPLIGALAAGNCAVLKPSEHAPATAALLAELLPVHLDPEAVAVIEGEAEVTQHLLAQGMDHAFFTGGPEVGKLVMAAAARTLTPVTLELGGKCPVIVTADARLDIAARRIAWTKMLNSGQTCIAPDYVLVEDAVRDELAERIAAAVREFQRAEAAPSGQRVVNTRQFERITGLLDGSGGRVLVGGSADPATLHVDTTVIVDPDPGSDLMTGEIFGPVLPVLGVPSLRAALDFVNDRPKPLALYLFTSSSGTRRRVVAGTSSGAVVVNHIAMHCLAPQLPFGGVGASGMGSYHGRWGFETFSHRKAVLTKTARPDPRLLYPPYSARKLKALRRIF</sequence>